<feature type="compositionally biased region" description="Basic residues" evidence="1">
    <location>
        <begin position="31"/>
        <end position="42"/>
    </location>
</feature>
<feature type="compositionally biased region" description="Pro residues" evidence="1">
    <location>
        <begin position="342"/>
        <end position="351"/>
    </location>
</feature>
<organism evidence="2 3">
    <name type="scientific">Pholiota conissans</name>
    <dbReference type="NCBI Taxonomy" id="109636"/>
    <lineage>
        <taxon>Eukaryota</taxon>
        <taxon>Fungi</taxon>
        <taxon>Dikarya</taxon>
        <taxon>Basidiomycota</taxon>
        <taxon>Agaricomycotina</taxon>
        <taxon>Agaricomycetes</taxon>
        <taxon>Agaricomycetidae</taxon>
        <taxon>Agaricales</taxon>
        <taxon>Agaricineae</taxon>
        <taxon>Strophariaceae</taxon>
        <taxon>Pholiota</taxon>
    </lineage>
</organism>
<accession>A0A9P6CNA6</accession>
<feature type="compositionally biased region" description="Low complexity" evidence="1">
    <location>
        <begin position="262"/>
        <end position="275"/>
    </location>
</feature>
<sequence length="351" mass="37755">MLSQSEKQFYLEQAKQLKETFNTRYPDYVYRRRPNNSRKRRRSDAGSMRSADQALPDDESVDLEASPTEGDELLDPTPLASYSRSPYAMSQAAAADHGKYGPPHARPSGHQVSSDPSFRSNGQHESRLSYGGSGHPERMGATMGSNTSPRLPMGHDSLNYPYGQQTGSTASPSLFGTDHPGWQSRVDRMGPPWLGSQESRPIGGSQKQSPFSTTASGSPWSGSDTPAGASAGSSPSNNFFPTLNTPFYPGQAHAPPFPQNISTSPSVPSHSSEYESLGHMQHSGMPRDFAPRGYPSPSSLPSSYPISGRGNMLYSQRILPPVQTGYSHPSQASASSSSSGGNPPPAFWARD</sequence>
<dbReference type="Gene3D" id="1.10.30.10">
    <property type="entry name" value="High mobility group box domain"/>
    <property type="match status" value="1"/>
</dbReference>
<feature type="compositionally biased region" description="Polar residues" evidence="1">
    <location>
        <begin position="205"/>
        <end position="220"/>
    </location>
</feature>
<evidence type="ECO:0000313" key="2">
    <source>
        <dbReference type="EMBL" id="KAF9472642.1"/>
    </source>
</evidence>
<dbReference type="AlphaFoldDB" id="A0A9P6CNA6"/>
<dbReference type="InterPro" id="IPR036910">
    <property type="entry name" value="HMG_box_dom_sf"/>
</dbReference>
<dbReference type="EMBL" id="MU155513">
    <property type="protein sequence ID" value="KAF9472642.1"/>
    <property type="molecule type" value="Genomic_DNA"/>
</dbReference>
<dbReference type="SUPFAM" id="SSF47095">
    <property type="entry name" value="HMG-box"/>
    <property type="match status" value="1"/>
</dbReference>
<feature type="compositionally biased region" description="Low complexity" evidence="1">
    <location>
        <begin position="325"/>
        <end position="341"/>
    </location>
</feature>
<protein>
    <submittedName>
        <fullName evidence="2">Uncharacterized protein</fullName>
    </submittedName>
</protein>
<gene>
    <name evidence="2" type="ORF">BDN70DRAFT_447047</name>
</gene>
<feature type="compositionally biased region" description="Low complexity" evidence="1">
    <location>
        <begin position="291"/>
        <end position="309"/>
    </location>
</feature>
<proteinExistence type="predicted"/>
<evidence type="ECO:0000256" key="1">
    <source>
        <dbReference type="SAM" id="MobiDB-lite"/>
    </source>
</evidence>
<dbReference type="Proteomes" id="UP000807469">
    <property type="component" value="Unassembled WGS sequence"/>
</dbReference>
<evidence type="ECO:0000313" key="3">
    <source>
        <dbReference type="Proteomes" id="UP000807469"/>
    </source>
</evidence>
<reference evidence="2" key="1">
    <citation type="submission" date="2020-11" db="EMBL/GenBank/DDBJ databases">
        <authorList>
            <consortium name="DOE Joint Genome Institute"/>
            <person name="Ahrendt S."/>
            <person name="Riley R."/>
            <person name="Andreopoulos W."/>
            <person name="Labutti K."/>
            <person name="Pangilinan J."/>
            <person name="Ruiz-Duenas F.J."/>
            <person name="Barrasa J.M."/>
            <person name="Sanchez-Garcia M."/>
            <person name="Camarero S."/>
            <person name="Miyauchi S."/>
            <person name="Serrano A."/>
            <person name="Linde D."/>
            <person name="Babiker R."/>
            <person name="Drula E."/>
            <person name="Ayuso-Fernandez I."/>
            <person name="Pacheco R."/>
            <person name="Padilla G."/>
            <person name="Ferreira P."/>
            <person name="Barriuso J."/>
            <person name="Kellner H."/>
            <person name="Castanera R."/>
            <person name="Alfaro M."/>
            <person name="Ramirez L."/>
            <person name="Pisabarro A.G."/>
            <person name="Kuo A."/>
            <person name="Tritt A."/>
            <person name="Lipzen A."/>
            <person name="He G."/>
            <person name="Yan M."/>
            <person name="Ng V."/>
            <person name="Cullen D."/>
            <person name="Martin F."/>
            <person name="Rosso M.-N."/>
            <person name="Henrissat B."/>
            <person name="Hibbett D."/>
            <person name="Martinez A.T."/>
            <person name="Grigoriev I.V."/>
        </authorList>
    </citation>
    <scope>NUCLEOTIDE SEQUENCE</scope>
    <source>
        <strain evidence="2">CIRM-BRFM 674</strain>
    </source>
</reference>
<feature type="compositionally biased region" description="Polar residues" evidence="1">
    <location>
        <begin position="110"/>
        <end position="121"/>
    </location>
</feature>
<dbReference type="OrthoDB" id="1919336at2759"/>
<name>A0A9P6CNA6_9AGAR</name>
<feature type="region of interest" description="Disordered" evidence="1">
    <location>
        <begin position="21"/>
        <end position="351"/>
    </location>
</feature>
<comment type="caution">
    <text evidence="2">The sequence shown here is derived from an EMBL/GenBank/DDBJ whole genome shotgun (WGS) entry which is preliminary data.</text>
</comment>
<feature type="compositionally biased region" description="Low complexity" evidence="1">
    <location>
        <begin position="221"/>
        <end position="236"/>
    </location>
</feature>
<feature type="compositionally biased region" description="Polar residues" evidence="1">
    <location>
        <begin position="162"/>
        <end position="174"/>
    </location>
</feature>
<keyword evidence="3" id="KW-1185">Reference proteome</keyword>